<dbReference type="InterPro" id="IPR036390">
    <property type="entry name" value="WH_DNA-bd_sf"/>
</dbReference>
<evidence type="ECO:0000256" key="3">
    <source>
        <dbReference type="ARBA" id="ARBA00023163"/>
    </source>
</evidence>
<proteinExistence type="predicted"/>
<dbReference type="Gene3D" id="1.10.10.10">
    <property type="entry name" value="Winged helix-like DNA-binding domain superfamily/Winged helix DNA-binding domain"/>
    <property type="match status" value="1"/>
</dbReference>
<organism evidence="5 6">
    <name type="scientific">Streptomyces turgidiscabies (strain Car8)</name>
    <dbReference type="NCBI Taxonomy" id="698760"/>
    <lineage>
        <taxon>Bacteria</taxon>
        <taxon>Bacillati</taxon>
        <taxon>Actinomycetota</taxon>
        <taxon>Actinomycetes</taxon>
        <taxon>Kitasatosporales</taxon>
        <taxon>Streptomycetaceae</taxon>
        <taxon>Streptomyces</taxon>
    </lineage>
</organism>
<dbReference type="PROSITE" id="PS51118">
    <property type="entry name" value="HTH_HXLR"/>
    <property type="match status" value="1"/>
</dbReference>
<name>L7EXM4_STRT8</name>
<evidence type="ECO:0000256" key="2">
    <source>
        <dbReference type="ARBA" id="ARBA00023125"/>
    </source>
</evidence>
<keyword evidence="1" id="KW-0805">Transcription regulation</keyword>
<dbReference type="STRING" id="85558.T45_04552"/>
<dbReference type="InterPro" id="IPR002577">
    <property type="entry name" value="HTH_HxlR"/>
</dbReference>
<dbReference type="EMBL" id="AEJB01000541">
    <property type="protein sequence ID" value="ELP63120.1"/>
    <property type="molecule type" value="Genomic_DNA"/>
</dbReference>
<gene>
    <name evidence="5" type="ORF">STRTUCAR8_10031</name>
</gene>
<sequence>MESIAPHAFCPRYLHAVELIGSRWMGAVIRALLHDVERFNDLKHAIPGVSSRMLTERLRELEHEGIVERQVDQGPPTRVTYRLTPKGRALGAVVEGITTWAHAWEPEQRPEQRVLTDHSPKA</sequence>
<dbReference type="RefSeq" id="WP_006381921.1">
    <property type="nucleotide sequence ID" value="NZ_AEJB01000541.1"/>
</dbReference>
<dbReference type="AlphaFoldDB" id="L7EXM4"/>
<dbReference type="SUPFAM" id="SSF46785">
    <property type="entry name" value="Winged helix' DNA-binding domain"/>
    <property type="match status" value="1"/>
</dbReference>
<dbReference type="Proteomes" id="UP000010931">
    <property type="component" value="Unassembled WGS sequence"/>
</dbReference>
<dbReference type="Pfam" id="PF01638">
    <property type="entry name" value="HxlR"/>
    <property type="match status" value="1"/>
</dbReference>
<keyword evidence="6" id="KW-1185">Reference proteome</keyword>
<dbReference type="PANTHER" id="PTHR33204">
    <property type="entry name" value="TRANSCRIPTIONAL REGULATOR, MARR FAMILY"/>
    <property type="match status" value="1"/>
</dbReference>
<dbReference type="GO" id="GO:0003677">
    <property type="term" value="F:DNA binding"/>
    <property type="evidence" value="ECO:0007669"/>
    <property type="project" value="UniProtKB-KW"/>
</dbReference>
<evidence type="ECO:0000313" key="6">
    <source>
        <dbReference type="Proteomes" id="UP000010931"/>
    </source>
</evidence>
<evidence type="ECO:0000259" key="4">
    <source>
        <dbReference type="PROSITE" id="PS51118"/>
    </source>
</evidence>
<dbReference type="PATRIC" id="fig|698760.3.peg.7953"/>
<dbReference type="PANTHER" id="PTHR33204:SF37">
    <property type="entry name" value="HTH-TYPE TRANSCRIPTIONAL REGULATOR YODB"/>
    <property type="match status" value="1"/>
</dbReference>
<evidence type="ECO:0000256" key="1">
    <source>
        <dbReference type="ARBA" id="ARBA00023015"/>
    </source>
</evidence>
<feature type="domain" description="HTH hxlR-type" evidence="4">
    <location>
        <begin position="10"/>
        <end position="109"/>
    </location>
</feature>
<dbReference type="GeneID" id="97403971"/>
<reference evidence="5 6" key="1">
    <citation type="journal article" date="2011" name="Plasmid">
        <title>Streptomyces turgidiscabies Car8 contains a modular pathogenicity island that shares virulence genes with other actinobacterial plant pathogens.</title>
        <authorList>
            <person name="Huguet-Tapia J.C."/>
            <person name="Badger J.H."/>
            <person name="Loria R."/>
            <person name="Pettis G.S."/>
        </authorList>
    </citation>
    <scope>NUCLEOTIDE SEQUENCE [LARGE SCALE GENOMIC DNA]</scope>
    <source>
        <strain evidence="5 6">Car8</strain>
    </source>
</reference>
<accession>L7EXM4</accession>
<keyword evidence="2" id="KW-0238">DNA-binding</keyword>
<dbReference type="InterPro" id="IPR036388">
    <property type="entry name" value="WH-like_DNA-bd_sf"/>
</dbReference>
<evidence type="ECO:0000313" key="5">
    <source>
        <dbReference type="EMBL" id="ELP63120.1"/>
    </source>
</evidence>
<keyword evidence="3" id="KW-0804">Transcription</keyword>
<protein>
    <submittedName>
        <fullName evidence="5">Transcriptional regulator, HxlR family</fullName>
    </submittedName>
</protein>
<comment type="caution">
    <text evidence="5">The sequence shown here is derived from an EMBL/GenBank/DDBJ whole genome shotgun (WGS) entry which is preliminary data.</text>
</comment>